<proteinExistence type="predicted"/>
<comment type="caution">
    <text evidence="1">The sequence shown here is derived from an EMBL/GenBank/DDBJ whole genome shotgun (WGS) entry which is preliminary data.</text>
</comment>
<dbReference type="Gene3D" id="3.40.50.720">
    <property type="entry name" value="NAD(P)-binding Rossmann-like Domain"/>
    <property type="match status" value="1"/>
</dbReference>
<protein>
    <submittedName>
        <fullName evidence="1">Uncharacterized protein</fullName>
    </submittedName>
</protein>
<gene>
    <name evidence="1" type="ORF">ACFSX3_16475</name>
</gene>
<accession>A0ABW5FAH6</accession>
<evidence type="ECO:0000313" key="1">
    <source>
        <dbReference type="EMBL" id="MFD2411485.1"/>
    </source>
</evidence>
<evidence type="ECO:0000313" key="2">
    <source>
        <dbReference type="Proteomes" id="UP001597448"/>
    </source>
</evidence>
<organism evidence="1 2">
    <name type="scientific">Paenibacillus rhizoplanae</name>
    <dbReference type="NCBI Taxonomy" id="1917181"/>
    <lineage>
        <taxon>Bacteria</taxon>
        <taxon>Bacillati</taxon>
        <taxon>Bacillota</taxon>
        <taxon>Bacilli</taxon>
        <taxon>Bacillales</taxon>
        <taxon>Paenibacillaceae</taxon>
        <taxon>Paenibacillus</taxon>
    </lineage>
</organism>
<sequence>MIVFLCSEANSYSTGQTVLVDGGLVKGL</sequence>
<name>A0ABW5FAH6_9BACL</name>
<dbReference type="SUPFAM" id="SSF51735">
    <property type="entry name" value="NAD(P)-binding Rossmann-fold domains"/>
    <property type="match status" value="1"/>
</dbReference>
<dbReference type="InterPro" id="IPR036291">
    <property type="entry name" value="NAD(P)-bd_dom_sf"/>
</dbReference>
<dbReference type="EMBL" id="JBHUKY010000026">
    <property type="protein sequence ID" value="MFD2411485.1"/>
    <property type="molecule type" value="Genomic_DNA"/>
</dbReference>
<dbReference type="RefSeq" id="WP_209991736.1">
    <property type="nucleotide sequence ID" value="NZ_JBHSVQ010000001.1"/>
</dbReference>
<dbReference type="Proteomes" id="UP001597448">
    <property type="component" value="Unassembled WGS sequence"/>
</dbReference>
<keyword evidence="2" id="KW-1185">Reference proteome</keyword>
<reference evidence="2" key="1">
    <citation type="journal article" date="2019" name="Int. J. Syst. Evol. Microbiol.">
        <title>The Global Catalogue of Microorganisms (GCM) 10K type strain sequencing project: providing services to taxonomists for standard genome sequencing and annotation.</title>
        <authorList>
            <consortium name="The Broad Institute Genomics Platform"/>
            <consortium name="The Broad Institute Genome Sequencing Center for Infectious Disease"/>
            <person name="Wu L."/>
            <person name="Ma J."/>
        </authorList>
    </citation>
    <scope>NUCLEOTIDE SEQUENCE [LARGE SCALE GENOMIC DNA]</scope>
    <source>
        <strain evidence="2">CCM 8725</strain>
    </source>
</reference>